<protein>
    <submittedName>
        <fullName evidence="3">Putative exosome component CSL4</fullName>
    </submittedName>
</protein>
<keyword evidence="2" id="KW-0271">Exosome</keyword>
<dbReference type="AlphaFoldDB" id="G0TVA9"/>
<dbReference type="PANTHER" id="PTHR12686:SF8">
    <property type="entry name" value="EXOSOME COMPLEX COMPONENT CSL4"/>
    <property type="match status" value="1"/>
</dbReference>
<organism evidence="3">
    <name type="scientific">Trypanosoma vivax (strain Y486)</name>
    <dbReference type="NCBI Taxonomy" id="1055687"/>
    <lineage>
        <taxon>Eukaryota</taxon>
        <taxon>Discoba</taxon>
        <taxon>Euglenozoa</taxon>
        <taxon>Kinetoplastea</taxon>
        <taxon>Metakinetoplastina</taxon>
        <taxon>Trypanosomatida</taxon>
        <taxon>Trypanosomatidae</taxon>
        <taxon>Trypanosoma</taxon>
        <taxon>Duttonella</taxon>
    </lineage>
</organism>
<accession>G0TVA9</accession>
<dbReference type="InterPro" id="IPR039771">
    <property type="entry name" value="Csl4"/>
</dbReference>
<reference evidence="3" key="1">
    <citation type="journal article" date="2012" name="Proc. Natl. Acad. Sci. U.S.A.">
        <title>Antigenic diversity is generated by distinct evolutionary mechanisms in African trypanosome species.</title>
        <authorList>
            <person name="Jackson A.P."/>
            <person name="Berry A."/>
            <person name="Aslett M."/>
            <person name="Allison H.C."/>
            <person name="Burton P."/>
            <person name="Vavrova-Anderson J."/>
            <person name="Brown R."/>
            <person name="Browne H."/>
            <person name="Corton N."/>
            <person name="Hauser H."/>
            <person name="Gamble J."/>
            <person name="Gilderthorp R."/>
            <person name="Marcello L."/>
            <person name="McQuillan J."/>
            <person name="Otto T.D."/>
            <person name="Quail M.A."/>
            <person name="Sanders M.J."/>
            <person name="van Tonder A."/>
            <person name="Ginger M.L."/>
            <person name="Field M.C."/>
            <person name="Barry J.D."/>
            <person name="Hertz-Fowler C."/>
            <person name="Berriman M."/>
        </authorList>
    </citation>
    <scope>NUCLEOTIDE SEQUENCE</scope>
    <source>
        <strain evidence="3">Y486</strain>
    </source>
</reference>
<dbReference type="EMBL" id="HE573021">
    <property type="protein sequence ID" value="CCC47875.1"/>
    <property type="molecule type" value="Genomic_DNA"/>
</dbReference>
<dbReference type="GO" id="GO:0005737">
    <property type="term" value="C:cytoplasm"/>
    <property type="evidence" value="ECO:0007669"/>
    <property type="project" value="TreeGrafter"/>
</dbReference>
<gene>
    <name evidence="3" type="ORF">TVY486_0500840</name>
</gene>
<sequence>MVEVVTTGKSVSPGDIVYSAASLNSSAADVSAGVGCFVRDVGLHDASTERQIVSAVLGVVQWSGGVVSVVRPCKRARETIEATLKLRERSSGSEIEELPAATSTPSVLAQSTVVFGPRMGDNVHLRVLRVSRYFAYGEIIAVNGCWCSSSAVCTSPFRGVIRVEDIRPFKPGRDKLTPPPPSAAFQSGDVVIATVLSQSDVRQYQLSTLSEDCGVIESFVALREAGSEARVQLQHIPGRRDAMRCPVSAAVHYRWCPLILTKA</sequence>
<name>G0TVA9_TRYVY</name>
<evidence type="ECO:0000256" key="1">
    <source>
        <dbReference type="ARBA" id="ARBA00004604"/>
    </source>
</evidence>
<dbReference type="SUPFAM" id="SSF50249">
    <property type="entry name" value="Nucleic acid-binding proteins"/>
    <property type="match status" value="1"/>
</dbReference>
<dbReference type="GO" id="GO:0006396">
    <property type="term" value="P:RNA processing"/>
    <property type="evidence" value="ECO:0007669"/>
    <property type="project" value="InterPro"/>
</dbReference>
<comment type="subcellular location">
    <subcellularLocation>
        <location evidence="1">Nucleus</location>
        <location evidence="1">Nucleolus</location>
    </subcellularLocation>
</comment>
<proteinExistence type="predicted"/>
<evidence type="ECO:0000313" key="3">
    <source>
        <dbReference type="EMBL" id="CCC47875.1"/>
    </source>
</evidence>
<dbReference type="OMA" id="WRWCSHR"/>
<evidence type="ECO:0000256" key="2">
    <source>
        <dbReference type="ARBA" id="ARBA00022835"/>
    </source>
</evidence>
<dbReference type="InterPro" id="IPR012340">
    <property type="entry name" value="NA-bd_OB-fold"/>
</dbReference>
<dbReference type="Gene3D" id="2.40.50.140">
    <property type="entry name" value="Nucleic acid-binding proteins"/>
    <property type="match status" value="1"/>
</dbReference>
<dbReference type="VEuPathDB" id="TriTrypDB:TvY486_0500840"/>
<dbReference type="GO" id="GO:0005730">
    <property type="term" value="C:nucleolus"/>
    <property type="evidence" value="ECO:0007669"/>
    <property type="project" value="UniProtKB-SubCell"/>
</dbReference>
<dbReference type="PANTHER" id="PTHR12686">
    <property type="entry name" value="3'-5' EXORIBONUCLEASE CSL4-RELATED"/>
    <property type="match status" value="1"/>
</dbReference>
<dbReference type="GO" id="GO:0000176">
    <property type="term" value="C:nuclear exosome (RNase complex)"/>
    <property type="evidence" value="ECO:0007669"/>
    <property type="project" value="TreeGrafter"/>
</dbReference>